<evidence type="ECO:0000256" key="5">
    <source>
        <dbReference type="ARBA" id="ARBA00022989"/>
    </source>
</evidence>
<dbReference type="AlphaFoldDB" id="H9GK46"/>
<evidence type="ECO:0000256" key="6">
    <source>
        <dbReference type="ARBA" id="ARBA00023136"/>
    </source>
</evidence>
<dbReference type="HOGENOM" id="CLU_008954_4_3_1"/>
<dbReference type="PROSITE" id="PS51465">
    <property type="entry name" value="KAZAL_2"/>
    <property type="match status" value="1"/>
</dbReference>
<reference evidence="10" key="1">
    <citation type="submission" date="2009-12" db="EMBL/GenBank/DDBJ databases">
        <title>The Genome Sequence of Anolis carolinensis (Green Anole Lizard).</title>
        <authorList>
            <consortium name="The Genome Sequencing Platform"/>
            <person name="Di Palma F."/>
            <person name="Alfoldi J."/>
            <person name="Heiman D."/>
            <person name="Young S."/>
            <person name="Grabherr M."/>
            <person name="Johnson J."/>
            <person name="Lander E.S."/>
            <person name="Lindblad-Toh K."/>
        </authorList>
    </citation>
    <scope>NUCLEOTIDE SEQUENCE [LARGE SCALE GENOMIC DNA]</scope>
    <source>
        <strain evidence="10">JBL SC #1</strain>
    </source>
</reference>
<feature type="transmembrane region" description="Helical" evidence="8">
    <location>
        <begin position="145"/>
        <end position="169"/>
    </location>
</feature>
<feature type="domain" description="Kazal-like" evidence="9">
    <location>
        <begin position="417"/>
        <end position="454"/>
    </location>
</feature>
<feature type="transmembrane region" description="Helical" evidence="8">
    <location>
        <begin position="181"/>
        <end position="209"/>
    </location>
</feature>
<evidence type="ECO:0000256" key="2">
    <source>
        <dbReference type="ARBA" id="ARBA00009657"/>
    </source>
</evidence>
<name>H9GK46_ANOCA</name>
<protein>
    <recommendedName>
        <fullName evidence="8">Solute carrier organic anion transporter family member</fullName>
    </recommendedName>
</protein>
<feature type="transmembrane region" description="Helical" evidence="8">
    <location>
        <begin position="334"/>
        <end position="356"/>
    </location>
</feature>
<keyword evidence="6 8" id="KW-0472">Membrane</keyword>
<dbReference type="GO" id="GO:0006811">
    <property type="term" value="P:monoatomic ion transport"/>
    <property type="evidence" value="ECO:0007669"/>
    <property type="project" value="UniProtKB-KW"/>
</dbReference>
<keyword evidence="4 8" id="KW-0812">Transmembrane</keyword>
<accession>H9GK46</accession>
<dbReference type="Pfam" id="PF03137">
    <property type="entry name" value="OATP"/>
    <property type="match status" value="1"/>
</dbReference>
<dbReference type="SUPFAM" id="SSF103473">
    <property type="entry name" value="MFS general substrate transporter"/>
    <property type="match status" value="1"/>
</dbReference>
<dbReference type="Proteomes" id="UP000001646">
    <property type="component" value="Unplaced"/>
</dbReference>
<dbReference type="NCBIfam" id="TIGR00805">
    <property type="entry name" value="oat"/>
    <property type="match status" value="1"/>
</dbReference>
<dbReference type="InterPro" id="IPR036259">
    <property type="entry name" value="MFS_trans_sf"/>
</dbReference>
<proteinExistence type="inferred from homology"/>
<feature type="transmembrane region" description="Helical" evidence="8">
    <location>
        <begin position="368"/>
        <end position="390"/>
    </location>
</feature>
<dbReference type="Gene3D" id="1.20.1250.20">
    <property type="entry name" value="MFS general substrate transporter like domains"/>
    <property type="match status" value="1"/>
</dbReference>
<feature type="transmembrane region" description="Helical" evidence="8">
    <location>
        <begin position="76"/>
        <end position="98"/>
    </location>
</feature>
<evidence type="ECO:0000256" key="4">
    <source>
        <dbReference type="ARBA" id="ARBA00022692"/>
    </source>
</evidence>
<evidence type="ECO:0000256" key="1">
    <source>
        <dbReference type="ARBA" id="ARBA00004651"/>
    </source>
</evidence>
<comment type="similarity">
    <text evidence="2 8">Belongs to the organo anion transporter (TC 2.A.60) family.</text>
</comment>
<reference evidence="10" key="2">
    <citation type="submission" date="2025-08" db="UniProtKB">
        <authorList>
            <consortium name="Ensembl"/>
        </authorList>
    </citation>
    <scope>IDENTIFICATION</scope>
</reference>
<comment type="subcellular location">
    <subcellularLocation>
        <location evidence="1 8">Cell membrane</location>
        <topology evidence="1 8">Multi-pass membrane protein</topology>
    </subcellularLocation>
</comment>
<dbReference type="GO" id="GO:0055085">
    <property type="term" value="P:transmembrane transport"/>
    <property type="evidence" value="ECO:0007669"/>
    <property type="project" value="InterPro"/>
</dbReference>
<evidence type="ECO:0000256" key="8">
    <source>
        <dbReference type="RuleBase" id="RU362056"/>
    </source>
</evidence>
<keyword evidence="11" id="KW-1185">Reference proteome</keyword>
<organism evidence="10 11">
    <name type="scientific">Anolis carolinensis</name>
    <name type="common">Green anole</name>
    <name type="synonym">American chameleon</name>
    <dbReference type="NCBI Taxonomy" id="28377"/>
    <lineage>
        <taxon>Eukaryota</taxon>
        <taxon>Metazoa</taxon>
        <taxon>Chordata</taxon>
        <taxon>Craniata</taxon>
        <taxon>Vertebrata</taxon>
        <taxon>Euteleostomi</taxon>
        <taxon>Lepidosauria</taxon>
        <taxon>Squamata</taxon>
        <taxon>Bifurcata</taxon>
        <taxon>Unidentata</taxon>
        <taxon>Episquamata</taxon>
        <taxon>Toxicofera</taxon>
        <taxon>Iguania</taxon>
        <taxon>Dactyloidae</taxon>
        <taxon>Anolis</taxon>
    </lineage>
</organism>
<feature type="transmembrane region" description="Helical" evidence="8">
    <location>
        <begin position="229"/>
        <end position="253"/>
    </location>
</feature>
<dbReference type="InParanoid" id="H9GK46"/>
<dbReference type="eggNOG" id="KOG3626">
    <property type="taxonomic scope" value="Eukaryota"/>
</dbReference>
<dbReference type="Bgee" id="ENSACAG00000013596">
    <property type="expression patterns" value="Expressed in ovary and 3 other cell types or tissues"/>
</dbReference>
<evidence type="ECO:0000313" key="10">
    <source>
        <dbReference type="Ensembl" id="ENSACAP00000013432.3"/>
    </source>
</evidence>
<dbReference type="Ensembl" id="ENSACAT00000013706.3">
    <property type="protein sequence ID" value="ENSACAP00000013432.3"/>
    <property type="gene ID" value="ENSACAG00000013596.3"/>
</dbReference>
<dbReference type="SUPFAM" id="SSF100895">
    <property type="entry name" value="Kazal-type serine protease inhibitors"/>
    <property type="match status" value="1"/>
</dbReference>
<evidence type="ECO:0000313" key="11">
    <source>
        <dbReference type="Proteomes" id="UP000001646"/>
    </source>
</evidence>
<dbReference type="InterPro" id="IPR002350">
    <property type="entry name" value="Kazal_dom"/>
</dbReference>
<dbReference type="PANTHER" id="PTHR11388:SF87">
    <property type="entry name" value="SOLUTE CARRIER ORGANIC ANION TRANSPORTER FAMILY MEMBER 2B1"/>
    <property type="match status" value="1"/>
</dbReference>
<dbReference type="InterPro" id="IPR036058">
    <property type="entry name" value="Kazal_dom_sf"/>
</dbReference>
<keyword evidence="7" id="KW-1015">Disulfide bond</keyword>
<keyword evidence="5 8" id="KW-1133">Transmembrane helix</keyword>
<dbReference type="PANTHER" id="PTHR11388">
    <property type="entry name" value="ORGANIC ANION TRANSPORTER"/>
    <property type="match status" value="1"/>
</dbReference>
<sequence>SRACRLSSWNRSHDNFLQLTQLMTSSYMRSTISTIEKRFGLSSQTSGLLVSFNEVGNTLLIIFVSYFGSRVHRPRFIGYGAILVALSGLITSLPHFLIGPYEYDRTISGEDFLCINLTDMCLPGHKGTSVSEVCTSQVERSSMVLGLLFLGQTLLGIGGVPIQPFGISYIDDFASKSNSPLYIGILFATTTMGPALAFIVGSVMLRFYVDIDKFSAAEIHINNKDPRWVGAWWLGFILTASIVAISSIPYFFFPRELPKEETREKIIQDTLIKFEKGRKLVFIVAVFPMIFFRTIKNPIFAVVIFALFNLSGMIAGLATFMAKFLEQQFTLTASLANMIIGAVQLPSGMMGIILGGAIMKNCHLSLRYATIMCIFGLALCVLFDIPLLFLGCPTHAVAGLDPSGRSGVPKLRPPPQEQLFADCNRQCNCSSSGFNPVCGQNNIEYVTPCFAGCSGLKYNAQAKKILVSRKS</sequence>
<evidence type="ECO:0000259" key="9">
    <source>
        <dbReference type="PROSITE" id="PS51465"/>
    </source>
</evidence>
<dbReference type="InterPro" id="IPR004156">
    <property type="entry name" value="OATP"/>
</dbReference>
<comment type="caution">
    <text evidence="8">Lacks conserved residue(s) required for the propagation of feature annotation.</text>
</comment>
<feature type="transmembrane region" description="Helical" evidence="8">
    <location>
        <begin position="48"/>
        <end position="69"/>
    </location>
</feature>
<dbReference type="GeneTree" id="ENSGT01150000286901"/>
<evidence type="ECO:0000256" key="7">
    <source>
        <dbReference type="ARBA" id="ARBA00023157"/>
    </source>
</evidence>
<keyword evidence="8" id="KW-0406">Ion transport</keyword>
<keyword evidence="3" id="KW-1003">Cell membrane</keyword>
<reference evidence="10" key="3">
    <citation type="submission" date="2025-09" db="UniProtKB">
        <authorList>
            <consortium name="Ensembl"/>
        </authorList>
    </citation>
    <scope>IDENTIFICATION</scope>
</reference>
<feature type="transmembrane region" description="Helical" evidence="8">
    <location>
        <begin position="299"/>
        <end position="322"/>
    </location>
</feature>
<keyword evidence="8" id="KW-0813">Transport</keyword>
<dbReference type="GO" id="GO:0005886">
    <property type="term" value="C:plasma membrane"/>
    <property type="evidence" value="ECO:0007669"/>
    <property type="project" value="UniProtKB-SubCell"/>
</dbReference>
<evidence type="ECO:0000256" key="3">
    <source>
        <dbReference type="ARBA" id="ARBA00022475"/>
    </source>
</evidence>